<keyword evidence="12" id="KW-1185">Reference proteome</keyword>
<dbReference type="GO" id="GO:0010945">
    <property type="term" value="F:coenzyme A diphosphatase activity"/>
    <property type="evidence" value="ECO:0007669"/>
    <property type="project" value="InterPro"/>
</dbReference>
<keyword evidence="6" id="KW-0443">Lipid metabolism</keyword>
<dbReference type="GO" id="GO:0005789">
    <property type="term" value="C:endoplasmic reticulum membrane"/>
    <property type="evidence" value="ECO:0007669"/>
    <property type="project" value="UniProtKB-SubCell"/>
</dbReference>
<evidence type="ECO:0000256" key="10">
    <source>
        <dbReference type="SAM" id="Phobius"/>
    </source>
</evidence>
<comment type="catalytic activity">
    <reaction evidence="8">
        <text>(5Z,8Z,11Z,14Z)-eicosatetraenoyl-CoA + H2O = S-(5Z,8Z,11Z,14Z-eicosatetraenoyl)-4'-phosphopantetheine + adenosine 3',5'-bisphosphate + 2 H(+)</text>
        <dbReference type="Rhea" id="RHEA:65568"/>
        <dbReference type="ChEBI" id="CHEBI:15377"/>
        <dbReference type="ChEBI" id="CHEBI:15378"/>
        <dbReference type="ChEBI" id="CHEBI:57368"/>
        <dbReference type="ChEBI" id="CHEBI:58343"/>
        <dbReference type="ChEBI" id="CHEBI:156554"/>
    </reaction>
</comment>
<dbReference type="EC" id="3.6.1.-" evidence="8"/>
<dbReference type="PANTHER" id="PTHR23129">
    <property type="entry name" value="ACYL-COENZYME A DIPHOSPHATASE FITM2"/>
    <property type="match status" value="1"/>
</dbReference>
<dbReference type="GeneID" id="25314761"/>
<keyword evidence="4 8" id="KW-0256">Endoplasmic reticulum</keyword>
<feature type="compositionally biased region" description="Polar residues" evidence="9">
    <location>
        <begin position="1"/>
        <end position="11"/>
    </location>
</feature>
<evidence type="ECO:0000256" key="2">
    <source>
        <dbReference type="ARBA" id="ARBA00022692"/>
    </source>
</evidence>
<evidence type="ECO:0000313" key="11">
    <source>
        <dbReference type="EMBL" id="KKA23571.1"/>
    </source>
</evidence>
<dbReference type="GO" id="GO:0140042">
    <property type="term" value="P:lipid droplet formation"/>
    <property type="evidence" value="ECO:0007669"/>
    <property type="project" value="UniProtKB-UniRule"/>
</dbReference>
<keyword evidence="8" id="KW-0444">Lipid biosynthesis</keyword>
<keyword evidence="5 8" id="KW-1133">Transmembrane helix</keyword>
<dbReference type="OrthoDB" id="5579088at2759"/>
<name>A0A0F4Z0F4_RASE3</name>
<feature type="transmembrane region" description="Helical" evidence="10">
    <location>
        <begin position="129"/>
        <end position="147"/>
    </location>
</feature>
<dbReference type="STRING" id="1408163.A0A0F4Z0F4"/>
<gene>
    <name evidence="8" type="primary">SCS3</name>
    <name evidence="8" type="synonym">FIT2B</name>
    <name evidence="11" type="ORF">T310_2410</name>
</gene>
<comment type="function">
    <text evidence="8">Fatty acyl-coenzyme A (CoA) diphosphatase that hydrolyzes fatty acyl-CoA to yield acyl-4'-phosphopantetheine and adenosine 3',5'-bisphosphate. Preferentially hydrolyzes unsaturated long-chain acyl-CoA substrates in the endoplasmic reticulum (ER) lumen. This catalytic activity is required for maintaining ER structure and for lipid droplets (LDs) biogenesis, which are lipid storage organelles involved in maintaining lipid and energy homeostasis. May directly bind to diacylglycerol (DAGs) and triacylglycerol, which is also important for LD biogenesis. May support directional budding of nacent LDs from the ER into the cytosol by reducing DAG levels at sites of LD formation. May play a role in the regulation of cell morphology and cytoskeletal organization. Involved in phospholipid biosynthesis.</text>
</comment>
<evidence type="ECO:0000256" key="4">
    <source>
        <dbReference type="ARBA" id="ARBA00022824"/>
    </source>
</evidence>
<dbReference type="InterPro" id="IPR019388">
    <property type="entry name" value="FIT"/>
</dbReference>
<keyword evidence="8" id="KW-1208">Phospholipid metabolism</keyword>
<feature type="transmembrane region" description="Helical" evidence="10">
    <location>
        <begin position="28"/>
        <end position="47"/>
    </location>
</feature>
<feature type="transmembrane region" description="Helical" evidence="10">
    <location>
        <begin position="287"/>
        <end position="304"/>
    </location>
</feature>
<feature type="transmembrane region" description="Helical" evidence="10">
    <location>
        <begin position="201"/>
        <end position="220"/>
    </location>
</feature>
<feature type="compositionally biased region" description="Polar residues" evidence="9">
    <location>
        <begin position="51"/>
        <end position="71"/>
    </location>
</feature>
<dbReference type="AlphaFoldDB" id="A0A0F4Z0F4"/>
<evidence type="ECO:0000256" key="1">
    <source>
        <dbReference type="ARBA" id="ARBA00004477"/>
    </source>
</evidence>
<keyword evidence="8" id="KW-0594">Phospholipid biosynthesis</keyword>
<evidence type="ECO:0000256" key="3">
    <source>
        <dbReference type="ARBA" id="ARBA00022801"/>
    </source>
</evidence>
<comment type="catalytic activity">
    <reaction evidence="8">
        <text>(9Z)-octadecenoyl-CoA + H2O = S-(9Z-octadecenoyl)-4'-phosphopantetheine + adenosine 3',5'-bisphosphate + 2 H(+)</text>
        <dbReference type="Rhea" id="RHEA:65564"/>
        <dbReference type="ChEBI" id="CHEBI:15377"/>
        <dbReference type="ChEBI" id="CHEBI:15378"/>
        <dbReference type="ChEBI" id="CHEBI:57387"/>
        <dbReference type="ChEBI" id="CHEBI:58343"/>
        <dbReference type="ChEBI" id="CHEBI:156553"/>
    </reaction>
</comment>
<feature type="active site" evidence="8">
    <location>
        <position position="281"/>
    </location>
</feature>
<feature type="active site" evidence="8">
    <location>
        <position position="204"/>
    </location>
</feature>
<evidence type="ECO:0000256" key="9">
    <source>
        <dbReference type="SAM" id="MobiDB-lite"/>
    </source>
</evidence>
<keyword evidence="2 8" id="KW-0812">Transmembrane</keyword>
<evidence type="ECO:0000256" key="5">
    <source>
        <dbReference type="ARBA" id="ARBA00022989"/>
    </source>
</evidence>
<dbReference type="RefSeq" id="XP_013330183.1">
    <property type="nucleotide sequence ID" value="XM_013474729.1"/>
</dbReference>
<dbReference type="InterPro" id="IPR046400">
    <property type="entry name" value="SCS3"/>
</dbReference>
<dbReference type="PANTHER" id="PTHR23129:SF0">
    <property type="entry name" value="ACYL-COENZYME A DIPHOSPHATASE FITM2"/>
    <property type="match status" value="1"/>
</dbReference>
<accession>A0A0F4Z0F4</accession>
<feature type="transmembrane region" description="Helical" evidence="10">
    <location>
        <begin position="261"/>
        <end position="281"/>
    </location>
</feature>
<comment type="caution">
    <text evidence="11">The sequence shown here is derived from an EMBL/GenBank/DDBJ whole genome shotgun (WGS) entry which is preliminary data.</text>
</comment>
<dbReference type="EMBL" id="LASV01000096">
    <property type="protein sequence ID" value="KKA23571.1"/>
    <property type="molecule type" value="Genomic_DNA"/>
</dbReference>
<evidence type="ECO:0000256" key="6">
    <source>
        <dbReference type="ARBA" id="ARBA00023098"/>
    </source>
</evidence>
<dbReference type="Pfam" id="PF10261">
    <property type="entry name" value="FIT"/>
    <property type="match status" value="1"/>
</dbReference>
<keyword evidence="3 8" id="KW-0378">Hydrolase</keyword>
<feature type="transmembrane region" description="Helical" evidence="10">
    <location>
        <begin position="89"/>
        <end position="108"/>
    </location>
</feature>
<feature type="region of interest" description="Disordered" evidence="9">
    <location>
        <begin position="224"/>
        <end position="246"/>
    </location>
</feature>
<evidence type="ECO:0000256" key="7">
    <source>
        <dbReference type="ARBA" id="ARBA00023136"/>
    </source>
</evidence>
<protein>
    <recommendedName>
        <fullName evidence="8">Acyl-coenzyme A diphosphatase SCS3</fullName>
        <ecNumber evidence="8">3.6.1.-</ecNumber>
    </recommendedName>
    <alternativeName>
        <fullName evidence="8">FIT family protein SCS3</fullName>
    </alternativeName>
</protein>
<reference evidence="11 12" key="1">
    <citation type="submission" date="2015-04" db="EMBL/GenBank/DDBJ databases">
        <authorList>
            <person name="Heijne W.H."/>
            <person name="Fedorova N.D."/>
            <person name="Nierman W.C."/>
            <person name="Vollebregt A.W."/>
            <person name="Zhao Z."/>
            <person name="Wu L."/>
            <person name="Kumar M."/>
            <person name="Stam H."/>
            <person name="van den Berg M.A."/>
            <person name="Pel H.J."/>
        </authorList>
    </citation>
    <scope>NUCLEOTIDE SEQUENCE [LARGE SCALE GENOMIC DNA]</scope>
    <source>
        <strain evidence="11 12">CBS 393.64</strain>
    </source>
</reference>
<dbReference type="Proteomes" id="UP000053958">
    <property type="component" value="Unassembled WGS sequence"/>
</dbReference>
<feature type="region of interest" description="Disordered" evidence="9">
    <location>
        <begin position="51"/>
        <end position="73"/>
    </location>
</feature>
<comment type="subcellular location">
    <subcellularLocation>
        <location evidence="1 8">Endoplasmic reticulum membrane</location>
        <topology evidence="1 8">Multi-pass membrane protein</topology>
    </subcellularLocation>
</comment>
<keyword evidence="7 8" id="KW-0472">Membrane</keyword>
<organism evidence="11 12">
    <name type="scientific">Rasamsonia emersonii (strain ATCC 16479 / CBS 393.64 / IMI 116815)</name>
    <dbReference type="NCBI Taxonomy" id="1408163"/>
    <lineage>
        <taxon>Eukaryota</taxon>
        <taxon>Fungi</taxon>
        <taxon>Dikarya</taxon>
        <taxon>Ascomycota</taxon>
        <taxon>Pezizomycotina</taxon>
        <taxon>Eurotiomycetes</taxon>
        <taxon>Eurotiomycetidae</taxon>
        <taxon>Eurotiales</taxon>
        <taxon>Trichocomaceae</taxon>
        <taxon>Rasamsonia</taxon>
    </lineage>
</organism>
<sequence>MSPSSTAQRRNGSPAKPKGTQWPSQPPAISLLVYPLTLVVGSLYSIISPTARPSKTSDQTTPLTASDTSTPSHPPVNYFARKDNMFNVYFVKVGWAWTTLAFVSLLLTQPLHTNSSSLHLRGRRTLQALLRYAIVTVSWIVTTQWFFGPAIIDRTFTLTGGKCENLNPAGASAGALEELKLVVTATACKAAGGTWRGGHDVSGHVFMLVLASAFLAFEALGASSPGSSATADVKEKQDNGETSTERAETKDCPVRIWALRFVWAVTLLSWWMLFMTAIWFHTWWEKVSGLLIALATIYVTYFLPQTLPPWRDIIGVPGA</sequence>
<proteinExistence type="inferred from homology"/>
<evidence type="ECO:0000256" key="8">
    <source>
        <dbReference type="HAMAP-Rule" id="MF_03231"/>
    </source>
</evidence>
<feature type="region of interest" description="Disordered" evidence="9">
    <location>
        <begin position="1"/>
        <end position="23"/>
    </location>
</feature>
<dbReference type="HAMAP" id="MF_03231">
    <property type="entry name" value="SCS3"/>
    <property type="match status" value="1"/>
</dbReference>
<comment type="catalytic activity">
    <reaction evidence="8">
        <text>hexadecanoyl-CoA + H2O = S-hexadecanoyl-4'-phosphopantetheine + adenosine 3',5'-bisphosphate + 2 H(+)</text>
        <dbReference type="Rhea" id="RHEA:50032"/>
        <dbReference type="ChEBI" id="CHEBI:15377"/>
        <dbReference type="ChEBI" id="CHEBI:15378"/>
        <dbReference type="ChEBI" id="CHEBI:57379"/>
        <dbReference type="ChEBI" id="CHEBI:58343"/>
        <dbReference type="ChEBI" id="CHEBI:132018"/>
    </reaction>
</comment>
<dbReference type="GO" id="GO:0008654">
    <property type="term" value="P:phospholipid biosynthetic process"/>
    <property type="evidence" value="ECO:0007669"/>
    <property type="project" value="UniProtKB-KW"/>
</dbReference>
<comment type="similarity">
    <text evidence="8">Belongs to the FIT family. Fungal FIT2B/SCS3 subfamily.</text>
</comment>
<comment type="catalytic activity">
    <reaction evidence="8">
        <text>an acyl-CoA + H2O = an acyl-4'-phosphopantetheine + adenosine 3',5'-bisphosphate + 2 H(+)</text>
        <dbReference type="Rhea" id="RHEA:50044"/>
        <dbReference type="ChEBI" id="CHEBI:15377"/>
        <dbReference type="ChEBI" id="CHEBI:15378"/>
        <dbReference type="ChEBI" id="CHEBI:58342"/>
        <dbReference type="ChEBI" id="CHEBI:58343"/>
        <dbReference type="ChEBI" id="CHEBI:132023"/>
    </reaction>
</comment>
<feature type="compositionally biased region" description="Basic and acidic residues" evidence="9">
    <location>
        <begin position="232"/>
        <end position="246"/>
    </location>
</feature>
<evidence type="ECO:0000313" key="12">
    <source>
        <dbReference type="Proteomes" id="UP000053958"/>
    </source>
</evidence>